<name>A0A506XTY4_9MICO</name>
<accession>A0A506XTY4</accession>
<proteinExistence type="predicted"/>
<gene>
    <name evidence="1" type="ORF">FJ657_10195</name>
</gene>
<dbReference type="OrthoDB" id="9782045at2"/>
<protein>
    <recommendedName>
        <fullName evidence="3">CobB/CobQ-like glutamine amidotransferase domain-containing protein</fullName>
    </recommendedName>
</protein>
<comment type="caution">
    <text evidence="1">The sequence shown here is derived from an EMBL/GenBank/DDBJ whole genome shotgun (WGS) entry which is preliminary data.</text>
</comment>
<reference evidence="1 2" key="1">
    <citation type="submission" date="2019-06" db="EMBL/GenBank/DDBJ databases">
        <authorList>
            <person name="Li F."/>
        </authorList>
    </citation>
    <scope>NUCLEOTIDE SEQUENCE [LARGE SCALE GENOMIC DNA]</scope>
    <source>
        <strain evidence="1 2">10F1D-1</strain>
    </source>
</reference>
<evidence type="ECO:0008006" key="3">
    <source>
        <dbReference type="Google" id="ProtNLM"/>
    </source>
</evidence>
<evidence type="ECO:0000313" key="1">
    <source>
        <dbReference type="EMBL" id="TPW76171.1"/>
    </source>
</evidence>
<dbReference type="RefSeq" id="WP_141163527.1">
    <property type="nucleotide sequence ID" value="NZ_VHQG01000002.1"/>
</dbReference>
<sequence>MSLTIEMLFPEIANLHGDNANIDYLAQCRPDARIVRTGLTDRPAFVDGPVDLLYLGPLTERGQLLAIQHLRPHVDRLVELIDGGTPALFTHNALEVLGTRIRNDEMGYDEAGLGVLELESTLSMLGRYSGKVMGVVPEAGTEHPLVGYKSQFSMVTASDSMPGFLTAERGIGRNTHTAVEGVRRGGLLGTSLIGPVLVNNPHFTRALLAKLDPQTEPTLAHESLALAAYDQRLADFRDERRWHPVETVRR</sequence>
<dbReference type="EMBL" id="VHQG01000002">
    <property type="protein sequence ID" value="TPW76171.1"/>
    <property type="molecule type" value="Genomic_DNA"/>
</dbReference>
<evidence type="ECO:0000313" key="2">
    <source>
        <dbReference type="Proteomes" id="UP000316252"/>
    </source>
</evidence>
<keyword evidence="2" id="KW-1185">Reference proteome</keyword>
<dbReference type="Proteomes" id="UP000316252">
    <property type="component" value="Unassembled WGS sequence"/>
</dbReference>
<organism evidence="1 2">
    <name type="scientific">Schumannella soli</name>
    <dbReference type="NCBI Taxonomy" id="2590779"/>
    <lineage>
        <taxon>Bacteria</taxon>
        <taxon>Bacillati</taxon>
        <taxon>Actinomycetota</taxon>
        <taxon>Actinomycetes</taxon>
        <taxon>Micrococcales</taxon>
        <taxon>Microbacteriaceae</taxon>
        <taxon>Schumannella</taxon>
    </lineage>
</organism>
<dbReference type="AlphaFoldDB" id="A0A506XTY4"/>